<keyword evidence="3" id="KW-1185">Reference proteome</keyword>
<evidence type="ECO:0000313" key="3">
    <source>
        <dbReference type="Proteomes" id="UP000515125"/>
    </source>
</evidence>
<dbReference type="OrthoDB" id="354328at2759"/>
<dbReference type="InterPro" id="IPR040955">
    <property type="entry name" value="IMP2_N"/>
</dbReference>
<dbReference type="GeneID" id="34619465"/>
<dbReference type="Proteomes" id="UP000515125">
    <property type="component" value="Unplaced"/>
</dbReference>
<dbReference type="RefSeq" id="XP_026194513.1">
    <property type="nucleotide sequence ID" value="XM_026338728.1"/>
</dbReference>
<sequence length="167" mass="19550">MQPEQAHQQQQQQHHHEKQQQQQQHHHEKQQQLQQHPPDPSKRRRSTTVSQDHAGCYLAYDQNLSKWIATWSPVYMLEAAAILSPRVKVPQFKYNKKERVVLEGEKSASRDVKKDYYSGICSFFKLVRDFKGDLTLLPAAEDFELKEMILVGLHGNEEPCECAFIRI</sequence>
<feature type="region of interest" description="Disordered" evidence="1">
    <location>
        <begin position="1"/>
        <end position="50"/>
    </location>
</feature>
<proteinExistence type="predicted"/>
<accession>A0A6P6S2Z5</accession>
<evidence type="ECO:0000259" key="2">
    <source>
        <dbReference type="Pfam" id="PF18590"/>
    </source>
</evidence>
<evidence type="ECO:0000313" key="4">
    <source>
        <dbReference type="RefSeq" id="XP_026194513.1"/>
    </source>
</evidence>
<feature type="domain" description="Immune mapped protein 2 N-terminal" evidence="2">
    <location>
        <begin position="54"/>
        <end position="137"/>
    </location>
</feature>
<evidence type="ECO:0000256" key="1">
    <source>
        <dbReference type="SAM" id="MobiDB-lite"/>
    </source>
</evidence>
<organism evidence="3 4">
    <name type="scientific">Cyclospora cayetanensis</name>
    <dbReference type="NCBI Taxonomy" id="88456"/>
    <lineage>
        <taxon>Eukaryota</taxon>
        <taxon>Sar</taxon>
        <taxon>Alveolata</taxon>
        <taxon>Apicomplexa</taxon>
        <taxon>Conoidasida</taxon>
        <taxon>Coccidia</taxon>
        <taxon>Eucoccidiorida</taxon>
        <taxon>Eimeriorina</taxon>
        <taxon>Eimeriidae</taxon>
        <taxon>Cyclospora</taxon>
    </lineage>
</organism>
<protein>
    <submittedName>
        <fullName evidence="4">UPF0746 protein DDB_G0281095</fullName>
    </submittedName>
</protein>
<dbReference type="AlphaFoldDB" id="A0A6P6S2Z5"/>
<name>A0A6P6S2Z5_9EIME</name>
<feature type="compositionally biased region" description="Low complexity" evidence="1">
    <location>
        <begin position="1"/>
        <end position="12"/>
    </location>
</feature>
<gene>
    <name evidence="4" type="primary">LOC34619465</name>
</gene>
<reference evidence="4" key="1">
    <citation type="submission" date="2025-08" db="UniProtKB">
        <authorList>
            <consortium name="RefSeq"/>
        </authorList>
    </citation>
    <scope>IDENTIFICATION</scope>
</reference>
<dbReference type="Pfam" id="PF18590">
    <property type="entry name" value="IMP2_N"/>
    <property type="match status" value="1"/>
</dbReference>